<dbReference type="RefSeq" id="WP_080594320.1">
    <property type="nucleotide sequence ID" value="NZ_CABJEQ010000006.1"/>
</dbReference>
<protein>
    <submittedName>
        <fullName evidence="2">DUF4932 domain-containing protein</fullName>
    </submittedName>
</protein>
<dbReference type="Proteomes" id="UP000036847">
    <property type="component" value="Chromosome"/>
</dbReference>
<organism evidence="2 4">
    <name type="scientific">Bacteroides fragilis</name>
    <dbReference type="NCBI Taxonomy" id="817"/>
    <lineage>
        <taxon>Bacteria</taxon>
        <taxon>Pseudomonadati</taxon>
        <taxon>Bacteroidota</taxon>
        <taxon>Bacteroidia</taxon>
        <taxon>Bacteroidales</taxon>
        <taxon>Bacteroidaceae</taxon>
        <taxon>Bacteroides</taxon>
    </lineage>
</organism>
<dbReference type="OrthoDB" id="6402335at2"/>
<evidence type="ECO:0000313" key="4">
    <source>
        <dbReference type="Proteomes" id="UP000266644"/>
    </source>
</evidence>
<dbReference type="EMBL" id="CP036546">
    <property type="protein sequence ID" value="QCQ47451.1"/>
    <property type="molecule type" value="Genomic_DNA"/>
</dbReference>
<gene>
    <name evidence="2" type="ORF">DW228_08815</name>
    <name evidence="1" type="ORF">EC80_022860</name>
</gene>
<evidence type="ECO:0000313" key="1">
    <source>
        <dbReference type="EMBL" id="QCQ47451.1"/>
    </source>
</evidence>
<proteinExistence type="predicted"/>
<name>A0A396C303_BACFG</name>
<reference evidence="2 4" key="2">
    <citation type="submission" date="2018-08" db="EMBL/GenBank/DDBJ databases">
        <title>A genome reference for cultivated species of the human gut microbiota.</title>
        <authorList>
            <person name="Zou Y."/>
            <person name="Xue W."/>
            <person name="Luo G."/>
        </authorList>
    </citation>
    <scope>NUCLEOTIDE SEQUENCE [LARGE SCALE GENOMIC DNA]</scope>
    <source>
        <strain evidence="2 4">AM18-6</strain>
    </source>
</reference>
<reference evidence="1 3" key="3">
    <citation type="submission" date="2019-03" db="EMBL/GenBank/DDBJ databases">
        <title>Complete genome assembly of MDR B. fragilis.</title>
        <authorList>
            <person name="Sydenham T.V."/>
            <person name="Hasman H."/>
            <person name="Justesen U.S."/>
        </authorList>
    </citation>
    <scope>NUCLEOTIDE SEQUENCE [LARGE SCALE GENOMIC DNA]</scope>
    <source>
        <strain evidence="1 3">DCMSKEJBY0001B</strain>
    </source>
</reference>
<dbReference type="EMBL" id="QRJE01000012">
    <property type="protein sequence ID" value="RHH12189.1"/>
    <property type="molecule type" value="Genomic_DNA"/>
</dbReference>
<reference evidence="1" key="1">
    <citation type="book" date="2014" name="THE 24TH EUROPEAN CONGRESS OF CLINICAL MICROBIOLOGY AND INFECTIOUS DISEASES" publisher="ECCMID 2014" city="Barcelona, Spain">
        <title>Identification of resistance genes in three multidrug-resistant Bacteroides fragilis isolates by whole genome sequencing.</title>
        <editorList>
            <person name="Unknown"/>
            <person name="A."/>
        </editorList>
        <authorList>
            <person name="Sydenham T.V."/>
            <person name="Hasman H."/>
            <person name="Wang M."/>
            <person name="Soki J."/>
            <person name="Nagy E."/>
            <person name="Justesen U.S."/>
        </authorList>
    </citation>
    <scope>NUCLEOTIDE SEQUENCE</scope>
    <source>
        <strain evidence="1">DCMSKEJBY0001B</strain>
    </source>
</reference>
<evidence type="ECO:0000313" key="3">
    <source>
        <dbReference type="Proteomes" id="UP000036847"/>
    </source>
</evidence>
<evidence type="ECO:0000313" key="2">
    <source>
        <dbReference type="EMBL" id="RHH12189.1"/>
    </source>
</evidence>
<sequence length="455" mass="53548">MKKTLLLFMMLLYIHIGEARIIPCIDERFELTSITFALAGVPEFCESKISSYFRDLDYFTPYELTEPINYVRKLNQEYKIGYNAVANVTAFLEIKKGRVTLRSDISNLAEIDSRWNEKLLTEYIRMLNRFYKESKFDVFFNNHKELYKIAEERMGKYFANINLNEWLNSFYGRGMNQDLNIYISLINGRHNYAFPGGVIIGVIGDEEGLPTPNLQSLPILVHEILHHYTNSIFFAFWDEMKDTANKIYPFINKEMTKIAYGNAQTMALEWLNNLFVLTYLKQINYETMEFNLAQDMQKGFIWMQRSMDFMDNFNLNRERYMSIEKFMPQLISFFKYIANNFDLVIKEYEYLSPFITNIFPAPNTSLIRVDEIIITFSQPMNGSYGFCGVPSGCEPLPVDFNKVKWSDDKCSFIMKLNSETKKYNCKYGVKLNPNAFQSSKYYNLNNNVDCDLVFY</sequence>
<accession>A0A396C303</accession>
<dbReference type="Proteomes" id="UP000266644">
    <property type="component" value="Unassembled WGS sequence"/>
</dbReference>
<dbReference type="AlphaFoldDB" id="A0A396C303"/>